<dbReference type="NCBIfam" id="TIGR03462">
    <property type="entry name" value="CarR_dom_SF"/>
    <property type="match status" value="1"/>
</dbReference>
<dbReference type="EMBL" id="FNRY01000001">
    <property type="protein sequence ID" value="SEB91368.1"/>
    <property type="molecule type" value="Genomic_DNA"/>
</dbReference>
<keyword evidence="10" id="KW-1185">Reference proteome</keyword>
<evidence type="ECO:0000256" key="5">
    <source>
        <dbReference type="ARBA" id="ARBA00022989"/>
    </source>
</evidence>
<feature type="transmembrane region" description="Helical" evidence="8">
    <location>
        <begin position="80"/>
        <end position="97"/>
    </location>
</feature>
<dbReference type="RefSeq" id="WP_091183690.1">
    <property type="nucleotide sequence ID" value="NZ_FNRY01000001.1"/>
</dbReference>
<evidence type="ECO:0000256" key="8">
    <source>
        <dbReference type="SAM" id="Phobius"/>
    </source>
</evidence>
<organism evidence="9 10">
    <name type="scientific">Paramicrobacterium humi</name>
    <dbReference type="NCBI Taxonomy" id="640635"/>
    <lineage>
        <taxon>Bacteria</taxon>
        <taxon>Bacillati</taxon>
        <taxon>Actinomycetota</taxon>
        <taxon>Actinomycetes</taxon>
        <taxon>Micrococcales</taxon>
        <taxon>Microbacteriaceae</taxon>
        <taxon>Paramicrobacterium</taxon>
    </lineage>
</organism>
<evidence type="ECO:0000256" key="1">
    <source>
        <dbReference type="ARBA" id="ARBA00004141"/>
    </source>
</evidence>
<name>A0A1H4N9C2_9MICO</name>
<dbReference type="Proteomes" id="UP000199183">
    <property type="component" value="Unassembled WGS sequence"/>
</dbReference>
<keyword evidence="6 8" id="KW-0472">Membrane</keyword>
<dbReference type="STRING" id="640635.SAMN04489806_2111"/>
<evidence type="ECO:0000313" key="9">
    <source>
        <dbReference type="EMBL" id="SEB91368.1"/>
    </source>
</evidence>
<dbReference type="GO" id="GO:0045436">
    <property type="term" value="F:lycopene beta cyclase activity"/>
    <property type="evidence" value="ECO:0007669"/>
    <property type="project" value="UniProtKB-ARBA"/>
</dbReference>
<evidence type="ECO:0000256" key="2">
    <source>
        <dbReference type="ARBA" id="ARBA00004829"/>
    </source>
</evidence>
<dbReference type="GO" id="GO:0016117">
    <property type="term" value="P:carotenoid biosynthetic process"/>
    <property type="evidence" value="ECO:0007669"/>
    <property type="project" value="UniProtKB-KW"/>
</dbReference>
<proteinExistence type="predicted"/>
<protein>
    <submittedName>
        <fullName evidence="9">Lycopene cyclase domain-containing protein</fullName>
    </submittedName>
</protein>
<evidence type="ECO:0000256" key="6">
    <source>
        <dbReference type="ARBA" id="ARBA00023136"/>
    </source>
</evidence>
<feature type="transmembrane region" description="Helical" evidence="8">
    <location>
        <begin position="35"/>
        <end position="60"/>
    </location>
</feature>
<keyword evidence="4" id="KW-0125">Carotenoid biosynthesis</keyword>
<sequence>MSIVYAASLIVSAACLAVIDARFRLVIGRMPLRAVAALVAGVLFFACWDAAGIGLGVFRHLDSRWATGILLGPQFPLEELLFLGFLSYLTLILLSGARRLDERRSRR</sequence>
<evidence type="ECO:0000256" key="4">
    <source>
        <dbReference type="ARBA" id="ARBA00022746"/>
    </source>
</evidence>
<accession>A0A1H4N9C2</accession>
<dbReference type="InterPro" id="IPR017825">
    <property type="entry name" value="Lycopene_cyclase_dom"/>
</dbReference>
<feature type="transmembrane region" description="Helical" evidence="8">
    <location>
        <begin position="6"/>
        <end position="23"/>
    </location>
</feature>
<evidence type="ECO:0000256" key="3">
    <source>
        <dbReference type="ARBA" id="ARBA00022692"/>
    </source>
</evidence>
<keyword evidence="5 8" id="KW-1133">Transmembrane helix</keyword>
<reference evidence="9 10" key="1">
    <citation type="submission" date="2016-10" db="EMBL/GenBank/DDBJ databases">
        <authorList>
            <person name="de Groot N.N."/>
        </authorList>
    </citation>
    <scope>NUCLEOTIDE SEQUENCE [LARGE SCALE GENOMIC DNA]</scope>
    <source>
        <strain evidence="9 10">DSM 21799</strain>
    </source>
</reference>
<keyword evidence="3 8" id="KW-0812">Transmembrane</keyword>
<evidence type="ECO:0000256" key="7">
    <source>
        <dbReference type="ARBA" id="ARBA00023235"/>
    </source>
</evidence>
<dbReference type="GO" id="GO:0016020">
    <property type="term" value="C:membrane"/>
    <property type="evidence" value="ECO:0007669"/>
    <property type="project" value="UniProtKB-SubCell"/>
</dbReference>
<gene>
    <name evidence="9" type="ORF">SAMN04489806_2111</name>
</gene>
<dbReference type="OrthoDB" id="4774157at2"/>
<comment type="subcellular location">
    <subcellularLocation>
        <location evidence="1">Membrane</location>
        <topology evidence="1">Multi-pass membrane protein</topology>
    </subcellularLocation>
</comment>
<evidence type="ECO:0000313" key="10">
    <source>
        <dbReference type="Proteomes" id="UP000199183"/>
    </source>
</evidence>
<comment type="pathway">
    <text evidence="2">Carotenoid biosynthesis.</text>
</comment>
<dbReference type="GO" id="GO:0016872">
    <property type="term" value="F:intramolecular lyase activity"/>
    <property type="evidence" value="ECO:0007669"/>
    <property type="project" value="InterPro"/>
</dbReference>
<dbReference type="AlphaFoldDB" id="A0A1H4N9C2"/>
<keyword evidence="7" id="KW-0413">Isomerase</keyword>